<evidence type="ECO:0000313" key="2">
    <source>
        <dbReference type="Proteomes" id="UP000190322"/>
    </source>
</evidence>
<gene>
    <name evidence="1" type="ORF">B0180_09050</name>
</gene>
<dbReference type="Proteomes" id="UP000190322">
    <property type="component" value="Unassembled WGS sequence"/>
</dbReference>
<protein>
    <submittedName>
        <fullName evidence="1">Uncharacterized protein</fullName>
    </submittedName>
</protein>
<accession>A0A1S9ZHQ1</accession>
<sequence>MGFFVLLIVFGELSNVLDELSLNEFYSSFLKNISLLFMLKMRFNISTLNFDDKVRYDHTI</sequence>
<organism evidence="1 2">
    <name type="scientific">Moraxella canis</name>
    <dbReference type="NCBI Taxonomy" id="90239"/>
    <lineage>
        <taxon>Bacteria</taxon>
        <taxon>Pseudomonadati</taxon>
        <taxon>Pseudomonadota</taxon>
        <taxon>Gammaproteobacteria</taxon>
        <taxon>Moraxellales</taxon>
        <taxon>Moraxellaceae</taxon>
        <taxon>Moraxella</taxon>
    </lineage>
</organism>
<comment type="caution">
    <text evidence="1">The sequence shown here is derived from an EMBL/GenBank/DDBJ whole genome shotgun (WGS) entry which is preliminary data.</text>
</comment>
<dbReference type="AlphaFoldDB" id="A0A1S9ZHQ1"/>
<reference evidence="1 2" key="1">
    <citation type="submission" date="2017-02" db="EMBL/GenBank/DDBJ databases">
        <title>Draft genome sequence of Moraxella canis CCUG 8415A type strain.</title>
        <authorList>
            <person name="Engstrom-Jakobsson H."/>
            <person name="Salva-Serra F."/>
            <person name="Thorell K."/>
            <person name="Gonzales-Siles L."/>
            <person name="Karlsson R."/>
            <person name="Boulund F."/>
            <person name="Engstrand L."/>
            <person name="Moore E."/>
        </authorList>
    </citation>
    <scope>NUCLEOTIDE SEQUENCE [LARGE SCALE GENOMIC DNA]</scope>
    <source>
        <strain evidence="1 2">CCUG 8415A</strain>
    </source>
</reference>
<evidence type="ECO:0000313" key="1">
    <source>
        <dbReference type="EMBL" id="OOR83004.1"/>
    </source>
</evidence>
<proteinExistence type="predicted"/>
<dbReference type="EMBL" id="MUXT01000009">
    <property type="protein sequence ID" value="OOR83004.1"/>
    <property type="molecule type" value="Genomic_DNA"/>
</dbReference>
<name>A0A1S9ZHQ1_9GAMM</name>